<evidence type="ECO:0000313" key="2">
    <source>
        <dbReference type="EMBL" id="CAD8883681.1"/>
    </source>
</evidence>
<dbReference type="EMBL" id="HBFR01014920">
    <property type="protein sequence ID" value="CAD8883680.1"/>
    <property type="molecule type" value="Transcribed_RNA"/>
</dbReference>
<dbReference type="EMBL" id="HBFR01014921">
    <property type="protein sequence ID" value="CAD8883681.1"/>
    <property type="molecule type" value="Transcribed_RNA"/>
</dbReference>
<organism evidence="1">
    <name type="scientific">Corethron hystrix</name>
    <dbReference type="NCBI Taxonomy" id="216773"/>
    <lineage>
        <taxon>Eukaryota</taxon>
        <taxon>Sar</taxon>
        <taxon>Stramenopiles</taxon>
        <taxon>Ochrophyta</taxon>
        <taxon>Bacillariophyta</taxon>
        <taxon>Coscinodiscophyceae</taxon>
        <taxon>Corethrophycidae</taxon>
        <taxon>Corethrales</taxon>
        <taxon>Corethraceae</taxon>
        <taxon>Corethron</taxon>
    </lineage>
</organism>
<accession>A0A6U5FLN7</accession>
<dbReference type="CDD" id="cd00037">
    <property type="entry name" value="CLECT"/>
    <property type="match status" value="1"/>
</dbReference>
<gene>
    <name evidence="1" type="ORF">CHYS00102_LOCUS10876</name>
    <name evidence="2" type="ORF">CHYS00102_LOCUS10877</name>
</gene>
<dbReference type="AlphaFoldDB" id="A0A6U5FLN7"/>
<sequence length="416" mass="47392">MYTVTLMNQCIGKIFEIPQSQRELVLMPKETALLDNEMTSEILLDRIYSNNVHNILIQNLQLYVEFYYSRCISALTAEDAQVPSGMLFIRHWMDFPECEDITCKLPGTKYDVQSGDCIFMESDGVEYNAIEAVTQFCSPVIADPQPTRRCTTSLGPNMPLFAGEYICSSSGAKFGIDPSRNGVSFLTEDDTVCSIYSNAYDDDIFLMLNNEGQLGLYDVASNVNALGSGVNRRFEYFERRQEYVPIHTFPYIGNDTLSNMCDETTSDCKVEVDGSLVYLTNNNQTIHFIEVDEIVTTSGNRYFFNSRRMRQEEHQQCAEAYGGSLAWFESADEHTDFMANVILPETGSYAYLGYRRDFDLDKIIQLYNNTEFDNLDDVFTTTGNEHHLALEYTNSSSPAQVFVAPSRRLGLYRMYQ</sequence>
<proteinExistence type="predicted"/>
<dbReference type="Gene3D" id="3.10.100.10">
    <property type="entry name" value="Mannose-Binding Protein A, subunit A"/>
    <property type="match status" value="1"/>
</dbReference>
<reference evidence="1" key="1">
    <citation type="submission" date="2021-01" db="EMBL/GenBank/DDBJ databases">
        <authorList>
            <person name="Corre E."/>
            <person name="Pelletier E."/>
            <person name="Niang G."/>
            <person name="Scheremetjew M."/>
            <person name="Finn R."/>
            <person name="Kale V."/>
            <person name="Holt S."/>
            <person name="Cochrane G."/>
            <person name="Meng A."/>
            <person name="Brown T."/>
            <person name="Cohen L."/>
        </authorList>
    </citation>
    <scope>NUCLEOTIDE SEQUENCE</scope>
    <source>
        <strain evidence="1">308</strain>
    </source>
</reference>
<evidence type="ECO:0000313" key="1">
    <source>
        <dbReference type="EMBL" id="CAD8883680.1"/>
    </source>
</evidence>
<name>A0A6U5FLN7_9STRA</name>
<protein>
    <submittedName>
        <fullName evidence="1">Uncharacterized protein</fullName>
    </submittedName>
</protein>
<dbReference type="InterPro" id="IPR016186">
    <property type="entry name" value="C-type_lectin-like/link_sf"/>
</dbReference>